<evidence type="ECO:0000313" key="2">
    <source>
        <dbReference type="Proteomes" id="UP001176432"/>
    </source>
</evidence>
<accession>A0AAW7ZT10</accession>
<reference evidence="1" key="1">
    <citation type="submission" date="2023-07" db="EMBL/GenBank/DDBJ databases">
        <title>Isolates cultured from stool samples of acute diarrhea patients.</title>
        <authorList>
            <person name="Jiang S."/>
        </authorList>
    </citation>
    <scope>NUCLEOTIDE SEQUENCE</scope>
    <source>
        <strain evidence="1">L4424</strain>
    </source>
</reference>
<dbReference type="EMBL" id="JAUPXB010000001">
    <property type="protein sequence ID" value="MDO7922995.1"/>
    <property type="molecule type" value="Genomic_DNA"/>
</dbReference>
<organism evidence="1 2">
    <name type="scientific">Enterobacter asburiae</name>
    <dbReference type="NCBI Taxonomy" id="61645"/>
    <lineage>
        <taxon>Bacteria</taxon>
        <taxon>Pseudomonadati</taxon>
        <taxon>Pseudomonadota</taxon>
        <taxon>Gammaproteobacteria</taxon>
        <taxon>Enterobacterales</taxon>
        <taxon>Enterobacteriaceae</taxon>
        <taxon>Enterobacter</taxon>
        <taxon>Enterobacter cloacae complex</taxon>
    </lineage>
</organism>
<evidence type="ECO:0000313" key="1">
    <source>
        <dbReference type="EMBL" id="MDO7922995.1"/>
    </source>
</evidence>
<dbReference type="Proteomes" id="UP001176432">
    <property type="component" value="Unassembled WGS sequence"/>
</dbReference>
<comment type="caution">
    <text evidence="1">The sequence shown here is derived from an EMBL/GenBank/DDBJ whole genome shotgun (WGS) entry which is preliminary data.</text>
</comment>
<protein>
    <submittedName>
        <fullName evidence="1">Uncharacterized protein</fullName>
    </submittedName>
</protein>
<name>A0AAW7ZT10_ENTAS</name>
<gene>
    <name evidence="1" type="ORF">Q5934_16130</name>
</gene>
<dbReference type="RefSeq" id="WP_025760425.1">
    <property type="nucleotide sequence ID" value="NZ_CP083834.1"/>
</dbReference>
<sequence>MSMEKFIKPFPLTDITTPRNGAEVLLDNYWLTKDGMYFKSKRGGTHQCNRDKRVVDKVYADLLSSGYECTHIPVAYIKRGQA</sequence>
<proteinExistence type="predicted"/>
<dbReference type="AlphaFoldDB" id="A0AAW7ZT10"/>